<keyword evidence="1" id="KW-0812">Transmembrane</keyword>
<comment type="caution">
    <text evidence="2">The sequence shown here is derived from an EMBL/GenBank/DDBJ whole genome shotgun (WGS) entry which is preliminary data.</text>
</comment>
<gene>
    <name evidence="2" type="ORF">HMPREF9447_00688</name>
</gene>
<keyword evidence="1" id="KW-0472">Membrane</keyword>
<dbReference type="Proteomes" id="UP000009872">
    <property type="component" value="Unassembled WGS sequence"/>
</dbReference>
<evidence type="ECO:0000313" key="3">
    <source>
        <dbReference type="Proteomes" id="UP000009872"/>
    </source>
</evidence>
<name>K9E6F0_9BACE</name>
<dbReference type="AlphaFoldDB" id="K9E6F0"/>
<dbReference type="EMBL" id="ADLF01000002">
    <property type="protein sequence ID" value="EKU92238.1"/>
    <property type="molecule type" value="Genomic_DNA"/>
</dbReference>
<accession>K9E6F0</accession>
<dbReference type="HOGENOM" id="CLU_3180297_0_0_10"/>
<evidence type="ECO:0000313" key="2">
    <source>
        <dbReference type="EMBL" id="EKU92238.1"/>
    </source>
</evidence>
<evidence type="ECO:0000256" key="1">
    <source>
        <dbReference type="SAM" id="Phobius"/>
    </source>
</evidence>
<keyword evidence="1" id="KW-1133">Transmembrane helix</keyword>
<protein>
    <submittedName>
        <fullName evidence="2">Uncharacterized protein</fullName>
    </submittedName>
</protein>
<keyword evidence="3" id="KW-1185">Reference proteome</keyword>
<feature type="transmembrane region" description="Helical" evidence="1">
    <location>
        <begin position="9"/>
        <end position="28"/>
    </location>
</feature>
<sequence>MKHRARIRFAYIFQAYLYLSVLVLFTYGNNSVFFREADIGYLLDNL</sequence>
<organism evidence="2 3">
    <name type="scientific">Bacteroides oleiciplenus YIT 12058</name>
    <dbReference type="NCBI Taxonomy" id="742727"/>
    <lineage>
        <taxon>Bacteria</taxon>
        <taxon>Pseudomonadati</taxon>
        <taxon>Bacteroidota</taxon>
        <taxon>Bacteroidia</taxon>
        <taxon>Bacteroidales</taxon>
        <taxon>Bacteroidaceae</taxon>
        <taxon>Bacteroides</taxon>
    </lineage>
</organism>
<proteinExistence type="predicted"/>
<reference evidence="2 3" key="1">
    <citation type="submission" date="2012-09" db="EMBL/GenBank/DDBJ databases">
        <title>The Genome Sequence of Bacteroides oleiciplenus YIT 12058.</title>
        <authorList>
            <consortium name="The Broad Institute Genome Sequencing Platform"/>
            <person name="Earl A."/>
            <person name="Ward D."/>
            <person name="Feldgarden M."/>
            <person name="Gevers D."/>
            <person name="Morotomi M."/>
            <person name="Walker B."/>
            <person name="Young S.K."/>
            <person name="Zeng Q."/>
            <person name="Gargeya S."/>
            <person name="Fitzgerald M."/>
            <person name="Haas B."/>
            <person name="Abouelleil A."/>
            <person name="Alvarado L."/>
            <person name="Arachchi H.M."/>
            <person name="Berlin A.M."/>
            <person name="Chapman S.B."/>
            <person name="Goldberg J."/>
            <person name="Griggs A."/>
            <person name="Gujja S."/>
            <person name="Hansen M."/>
            <person name="Howarth C."/>
            <person name="Imamovic A."/>
            <person name="Larimer J."/>
            <person name="McCowen C."/>
            <person name="Montmayeur A."/>
            <person name="Murphy C."/>
            <person name="Neiman D."/>
            <person name="Pearson M."/>
            <person name="Priest M."/>
            <person name="Roberts A."/>
            <person name="Saif S."/>
            <person name="Shea T."/>
            <person name="Sisk P."/>
            <person name="Sykes S."/>
            <person name="Wortman J."/>
            <person name="Nusbaum C."/>
            <person name="Birren B."/>
        </authorList>
    </citation>
    <scope>NUCLEOTIDE SEQUENCE [LARGE SCALE GENOMIC DNA]</scope>
    <source>
        <strain evidence="2 3">YIT 12058</strain>
    </source>
</reference>